<sequence>MSERGLEAGLHHRLLTRPEMAVGPGRASWAPSAPGNR</sequence>
<evidence type="ECO:0000313" key="3">
    <source>
        <dbReference type="Proteomes" id="UP000060787"/>
    </source>
</evidence>
<dbReference type="KEGG" id="laq:GLA29479_708"/>
<name>A0A0S2DSW4_LYSAN</name>
<dbReference type="KEGG" id="lab:LA76x_1567"/>
<protein>
    <submittedName>
        <fullName evidence="2">Uncharacterized protein</fullName>
    </submittedName>
</protein>
<accession>A0A0S2DSW4</accession>
<dbReference type="Proteomes" id="UP000060787">
    <property type="component" value="Chromosome"/>
</dbReference>
<evidence type="ECO:0000256" key="1">
    <source>
        <dbReference type="SAM" id="MobiDB-lite"/>
    </source>
</evidence>
<dbReference type="AlphaFoldDB" id="A0A0S2DSW4"/>
<evidence type="ECO:0000313" key="2">
    <source>
        <dbReference type="EMBL" id="ALN79723.1"/>
    </source>
</evidence>
<feature type="region of interest" description="Disordered" evidence="1">
    <location>
        <begin position="17"/>
        <end position="37"/>
    </location>
</feature>
<dbReference type="EMBL" id="CP011129">
    <property type="protein sequence ID" value="ALN79723.1"/>
    <property type="molecule type" value="Genomic_DNA"/>
</dbReference>
<gene>
    <name evidence="2" type="ORF">LA76x_1567</name>
</gene>
<reference evidence="2 3" key="1">
    <citation type="journal article" date="2015" name="BMC Genomics">
        <title>Comparative genomics and metabolic profiling of the genus Lysobacter.</title>
        <authorList>
            <person name="de Bruijn I."/>
            <person name="Cheng X."/>
            <person name="de Jager V."/>
            <person name="Exposito R.G."/>
            <person name="Watrous J."/>
            <person name="Patel N."/>
            <person name="Postma J."/>
            <person name="Dorrestein P.C."/>
            <person name="Kobayashi D."/>
            <person name="Raaijmakers J.M."/>
        </authorList>
    </citation>
    <scope>NUCLEOTIDE SEQUENCE [LARGE SCALE GENOMIC DNA]</scope>
    <source>
        <strain evidence="2 3">76</strain>
    </source>
</reference>
<organism evidence="2 3">
    <name type="scientific">Lysobacter antibioticus</name>
    <dbReference type="NCBI Taxonomy" id="84531"/>
    <lineage>
        <taxon>Bacteria</taxon>
        <taxon>Pseudomonadati</taxon>
        <taxon>Pseudomonadota</taxon>
        <taxon>Gammaproteobacteria</taxon>
        <taxon>Lysobacterales</taxon>
        <taxon>Lysobacteraceae</taxon>
        <taxon>Lysobacter</taxon>
    </lineage>
</organism>
<proteinExistence type="predicted"/>
<keyword evidence="3" id="KW-1185">Reference proteome</keyword>